<dbReference type="CDD" id="cd05930">
    <property type="entry name" value="A_NRPS"/>
    <property type="match status" value="1"/>
</dbReference>
<dbReference type="Gene3D" id="2.30.38.10">
    <property type="entry name" value="Luciferase, Domain 3"/>
    <property type="match status" value="1"/>
</dbReference>
<dbReference type="SMART" id="SM00823">
    <property type="entry name" value="PKS_PP"/>
    <property type="match status" value="1"/>
</dbReference>
<dbReference type="Pfam" id="PF13193">
    <property type="entry name" value="AMP-binding_C"/>
    <property type="match status" value="1"/>
</dbReference>
<evidence type="ECO:0000256" key="3">
    <source>
        <dbReference type="SAM" id="MobiDB-lite"/>
    </source>
</evidence>
<feature type="region of interest" description="Disordered" evidence="3">
    <location>
        <begin position="854"/>
        <end position="893"/>
    </location>
</feature>
<evidence type="ECO:0000256" key="2">
    <source>
        <dbReference type="ARBA" id="ARBA00022553"/>
    </source>
</evidence>
<keyword evidence="6" id="KW-1185">Reference proteome</keyword>
<dbReference type="Pfam" id="PF00550">
    <property type="entry name" value="PP-binding"/>
    <property type="match status" value="1"/>
</dbReference>
<dbReference type="SUPFAM" id="SSF47336">
    <property type="entry name" value="ACP-like"/>
    <property type="match status" value="1"/>
</dbReference>
<dbReference type="InterPro" id="IPR020845">
    <property type="entry name" value="AMP-binding_CS"/>
</dbReference>
<dbReference type="RefSeq" id="WP_112440781.1">
    <property type="nucleotide sequence ID" value="NZ_CP030073.1"/>
</dbReference>
<dbReference type="EMBL" id="CP030073">
    <property type="protein sequence ID" value="AWW41362.1"/>
    <property type="molecule type" value="Genomic_DNA"/>
</dbReference>
<dbReference type="Gene3D" id="3.40.50.980">
    <property type="match status" value="2"/>
</dbReference>
<name>A0A2Z4J822_9ACTN</name>
<dbReference type="InterPro" id="IPR025110">
    <property type="entry name" value="AMP-bd_C"/>
</dbReference>
<dbReference type="PROSITE" id="PS50075">
    <property type="entry name" value="CARRIER"/>
    <property type="match status" value="1"/>
</dbReference>
<sequence>MARATALTDGRPHGEAGSGGGAAVDDSARADDTTRAEDAARTEGAAPGGGTPAEGGFSAVPRWTLSPVPGTAEHMVPVPADVTATLHRRARQIGVPLSAVHLAAHAKVLAALSGDPVVRTGLLSGESTVPLHIELTVETGTWRRLALASHRAESGLPSSPKAAPPGADGSAERPEVVFDPTGRGPAGASGTVLTVTVLEEDAGSALRVRYRTDAMDADAATRIAGYHLTALERIADNPDVPHDQHTLLSDEEIRFQIDGLAGPHRELPDRRCHELFEERARSRPDAVAAVHRDRQWTYGELNVRANRLARALLAEGLRPEDTVAVVTGRDLNWLAGVLAVFKAGGAYLPVDPNYPPGRITTMLTRAGCRFVLTEPGATTNLEPALEPLSGTRTLHIPDITEQATDGTDPGVDVPANGLAYVFFTSGSTGEPKGAMCEHAGLLNHLYAKIDDLGMDAGSVVAQTASQCFDISLWQLLSGLLTGGRTLLIEQEAILDADRFLDTIAEGRVTVLQVVPSYLDVLLSALERSPRDLPDLRCVSVTGEALKSELAQRWFTSGPAIRLVNAYGLTETSDDTNHEVMDRAPVGDRVPLGPPVHNVRVYVVDDQLMPVPLGAPGAIVFSGVCVGRGYVNDAERTRLAYLADPHRPGQRLYQGGDFGRWLPDGKLEYLGRRDAQVKIRGFRVEIGEIENTLLRVPGVRDGAVVVTGEGHSRQLAAFCTSEDGTLTTEEVRARLGDLLPEFMVPAVLHQVARLPLTANGKIDKKALTALADELATTGEARQEPRTPTERRLAEKFASVLGVPPDRVGRDDSFFDLGGTSLSAVRLAVSLDRLISLPDLTSHPVLADLARLLDTRTSGPAGTRTSDRTATPAEDTSPPVAATSRAPARPKSPRP</sequence>
<evidence type="ECO:0000259" key="4">
    <source>
        <dbReference type="PROSITE" id="PS50075"/>
    </source>
</evidence>
<dbReference type="AlphaFoldDB" id="A0A2Z4J822"/>
<feature type="compositionally biased region" description="Basic and acidic residues" evidence="3">
    <location>
        <begin position="26"/>
        <end position="41"/>
    </location>
</feature>
<dbReference type="PANTHER" id="PTHR45527">
    <property type="entry name" value="NONRIBOSOMAL PEPTIDE SYNTHETASE"/>
    <property type="match status" value="1"/>
</dbReference>
<dbReference type="GO" id="GO:0031177">
    <property type="term" value="F:phosphopantetheine binding"/>
    <property type="evidence" value="ECO:0007669"/>
    <property type="project" value="InterPro"/>
</dbReference>
<dbReference type="FunFam" id="3.40.50.980:FF:000001">
    <property type="entry name" value="Non-ribosomal peptide synthetase"/>
    <property type="match status" value="1"/>
</dbReference>
<dbReference type="NCBIfam" id="TIGR01733">
    <property type="entry name" value="AA-adenyl-dom"/>
    <property type="match status" value="1"/>
</dbReference>
<evidence type="ECO:0000313" key="5">
    <source>
        <dbReference type="EMBL" id="AWW41362.1"/>
    </source>
</evidence>
<dbReference type="KEGG" id="scad:DN051_35705"/>
<organism evidence="5 6">
    <name type="scientific">Streptomyces cadmiisoli</name>
    <dbReference type="NCBI Taxonomy" id="2184053"/>
    <lineage>
        <taxon>Bacteria</taxon>
        <taxon>Bacillati</taxon>
        <taxon>Actinomycetota</taxon>
        <taxon>Actinomycetes</taxon>
        <taxon>Kitasatosporales</taxon>
        <taxon>Streptomycetaceae</taxon>
        <taxon>Streptomyces</taxon>
        <taxon>Streptomyces aurantiacus group</taxon>
    </lineage>
</organism>
<dbReference type="InterPro" id="IPR045851">
    <property type="entry name" value="AMP-bd_C_sf"/>
</dbReference>
<dbReference type="SUPFAM" id="SSF56801">
    <property type="entry name" value="Acetyl-CoA synthetase-like"/>
    <property type="match status" value="1"/>
</dbReference>
<dbReference type="InterPro" id="IPR000873">
    <property type="entry name" value="AMP-dep_synth/lig_dom"/>
</dbReference>
<dbReference type="InterPro" id="IPR009081">
    <property type="entry name" value="PP-bd_ACP"/>
</dbReference>
<dbReference type="Proteomes" id="UP000249616">
    <property type="component" value="Chromosome"/>
</dbReference>
<dbReference type="GO" id="GO:0044550">
    <property type="term" value="P:secondary metabolite biosynthetic process"/>
    <property type="evidence" value="ECO:0007669"/>
    <property type="project" value="TreeGrafter"/>
</dbReference>
<dbReference type="SUPFAM" id="SSF52777">
    <property type="entry name" value="CoA-dependent acyltransferases"/>
    <property type="match status" value="1"/>
</dbReference>
<dbReference type="GO" id="GO:0005737">
    <property type="term" value="C:cytoplasm"/>
    <property type="evidence" value="ECO:0007669"/>
    <property type="project" value="TreeGrafter"/>
</dbReference>
<dbReference type="InterPro" id="IPR010071">
    <property type="entry name" value="AA_adenyl_dom"/>
</dbReference>
<dbReference type="GO" id="GO:0043041">
    <property type="term" value="P:amino acid activation for nonribosomal peptide biosynthetic process"/>
    <property type="evidence" value="ECO:0007669"/>
    <property type="project" value="TreeGrafter"/>
</dbReference>
<keyword evidence="1" id="KW-0596">Phosphopantetheine</keyword>
<dbReference type="InterPro" id="IPR020806">
    <property type="entry name" value="PKS_PP-bd"/>
</dbReference>
<dbReference type="Gene3D" id="3.40.50.1820">
    <property type="entry name" value="alpha/beta hydrolase"/>
    <property type="match status" value="1"/>
</dbReference>
<evidence type="ECO:0000256" key="1">
    <source>
        <dbReference type="ARBA" id="ARBA00022450"/>
    </source>
</evidence>
<evidence type="ECO:0000313" key="6">
    <source>
        <dbReference type="Proteomes" id="UP000249616"/>
    </source>
</evidence>
<feature type="region of interest" description="Disordered" evidence="3">
    <location>
        <begin position="1"/>
        <end position="72"/>
    </location>
</feature>
<dbReference type="GO" id="GO:0017000">
    <property type="term" value="P:antibiotic biosynthetic process"/>
    <property type="evidence" value="ECO:0007669"/>
    <property type="project" value="UniProtKB-ARBA"/>
</dbReference>
<dbReference type="InterPro" id="IPR029058">
    <property type="entry name" value="AB_hydrolase_fold"/>
</dbReference>
<dbReference type="PANTHER" id="PTHR45527:SF1">
    <property type="entry name" value="FATTY ACID SYNTHASE"/>
    <property type="match status" value="1"/>
</dbReference>
<feature type="domain" description="Carrier" evidence="4">
    <location>
        <begin position="782"/>
        <end position="855"/>
    </location>
</feature>
<dbReference type="Gene3D" id="3.30.300.30">
    <property type="match status" value="1"/>
</dbReference>
<gene>
    <name evidence="5" type="ORF">DN051_35705</name>
</gene>
<accession>A0A2Z4J822</accession>
<proteinExistence type="predicted"/>
<dbReference type="InterPro" id="IPR036736">
    <property type="entry name" value="ACP-like_sf"/>
</dbReference>
<reference evidence="5 6" key="1">
    <citation type="journal article" date="2019" name="Int. J. Syst. Evol. Microbiol.">
        <title>Streptomyces cadmiisoli sp. nov., a novel actinomycete isolated from cadmium-contaminated soil.</title>
        <authorList>
            <person name="Li K."/>
            <person name="Tang X."/>
            <person name="Zhao J."/>
            <person name="Guo Y."/>
            <person name="Tang Y."/>
            <person name="Gao J."/>
        </authorList>
    </citation>
    <scope>NUCLEOTIDE SEQUENCE [LARGE SCALE GENOMIC DNA]</scope>
    <source>
        <strain evidence="5 6">ZFG47</strain>
    </source>
</reference>
<protein>
    <submittedName>
        <fullName evidence="5">Non-ribosomal peptide synthetase</fullName>
    </submittedName>
</protein>
<dbReference type="PROSITE" id="PS00455">
    <property type="entry name" value="AMP_BINDING"/>
    <property type="match status" value="1"/>
</dbReference>
<keyword evidence="2" id="KW-0597">Phosphoprotein</keyword>
<feature type="region of interest" description="Disordered" evidence="3">
    <location>
        <begin position="151"/>
        <end position="185"/>
    </location>
</feature>
<dbReference type="Pfam" id="PF00501">
    <property type="entry name" value="AMP-binding"/>
    <property type="match status" value="1"/>
</dbReference>
<dbReference type="Gene3D" id="3.30.559.30">
    <property type="entry name" value="Nonribosomal peptide synthetase, condensation domain"/>
    <property type="match status" value="2"/>
</dbReference>